<reference evidence="2 3" key="1">
    <citation type="submission" date="2019-05" db="EMBL/GenBank/DDBJ databases">
        <title>Mikania micrantha, genome provides insights into the molecular mechanism of rapid growth.</title>
        <authorList>
            <person name="Liu B."/>
        </authorList>
    </citation>
    <scope>NUCLEOTIDE SEQUENCE [LARGE SCALE GENOMIC DNA]</scope>
    <source>
        <strain evidence="2">NLD-2019</strain>
        <tissue evidence="2">Leaf</tissue>
    </source>
</reference>
<accession>A0A5N6NQX7</accession>
<proteinExistence type="predicted"/>
<sequence length="186" mass="20744">MVVSERPRQPPPQQANQQGGSTSTSEASKIDEIFEMLKEMKKENEMRDKAFNAFNKQVGQMAEDLSKRNPGTLPSDITINPQHHSASSKNTRNVHISADAKDIASEEENVWESIVQEEKPPLRPQVKNSKATLVMVRTKQPTGKGKARGEASSSRSRSSESSNTFNFNEMQAAMESIFGPQQPCYY</sequence>
<gene>
    <name evidence="2" type="ORF">E3N88_19816</name>
</gene>
<keyword evidence="3" id="KW-1185">Reference proteome</keyword>
<feature type="region of interest" description="Disordered" evidence="1">
    <location>
        <begin position="112"/>
        <end position="167"/>
    </location>
</feature>
<evidence type="ECO:0000313" key="3">
    <source>
        <dbReference type="Proteomes" id="UP000326396"/>
    </source>
</evidence>
<feature type="region of interest" description="Disordered" evidence="1">
    <location>
        <begin position="1"/>
        <end position="29"/>
    </location>
</feature>
<dbReference type="Proteomes" id="UP000326396">
    <property type="component" value="Linkage Group LG18"/>
</dbReference>
<feature type="compositionally biased region" description="Polar residues" evidence="1">
    <location>
        <begin position="75"/>
        <end position="94"/>
    </location>
</feature>
<evidence type="ECO:0000256" key="1">
    <source>
        <dbReference type="SAM" id="MobiDB-lite"/>
    </source>
</evidence>
<dbReference type="AlphaFoldDB" id="A0A5N6NQX7"/>
<organism evidence="2 3">
    <name type="scientific">Mikania micrantha</name>
    <name type="common">bitter vine</name>
    <dbReference type="NCBI Taxonomy" id="192012"/>
    <lineage>
        <taxon>Eukaryota</taxon>
        <taxon>Viridiplantae</taxon>
        <taxon>Streptophyta</taxon>
        <taxon>Embryophyta</taxon>
        <taxon>Tracheophyta</taxon>
        <taxon>Spermatophyta</taxon>
        <taxon>Magnoliopsida</taxon>
        <taxon>eudicotyledons</taxon>
        <taxon>Gunneridae</taxon>
        <taxon>Pentapetalae</taxon>
        <taxon>asterids</taxon>
        <taxon>campanulids</taxon>
        <taxon>Asterales</taxon>
        <taxon>Asteraceae</taxon>
        <taxon>Asteroideae</taxon>
        <taxon>Heliantheae alliance</taxon>
        <taxon>Eupatorieae</taxon>
        <taxon>Mikania</taxon>
    </lineage>
</organism>
<feature type="region of interest" description="Disordered" evidence="1">
    <location>
        <begin position="61"/>
        <end position="94"/>
    </location>
</feature>
<dbReference type="EMBL" id="SZYD01000010">
    <property type="protein sequence ID" value="KAD4983145.1"/>
    <property type="molecule type" value="Genomic_DNA"/>
</dbReference>
<comment type="caution">
    <text evidence="2">The sequence shown here is derived from an EMBL/GenBank/DDBJ whole genome shotgun (WGS) entry which is preliminary data.</text>
</comment>
<name>A0A5N6NQX7_9ASTR</name>
<evidence type="ECO:0000313" key="2">
    <source>
        <dbReference type="EMBL" id="KAD4983145.1"/>
    </source>
</evidence>
<feature type="compositionally biased region" description="Low complexity" evidence="1">
    <location>
        <begin position="152"/>
        <end position="162"/>
    </location>
</feature>
<protein>
    <submittedName>
        <fullName evidence="2">Uncharacterized protein</fullName>
    </submittedName>
</protein>